<sequence>MRSLDLLVATAIAAVTLTGTGRCQQPQVALPQQQDNLAAGIGDSSSRHEDEDPYRPSAAHAQRNANHIFNAIHSSMRQWGSSLQHNGLSFFPASIPAGTLLYHGDGSRDPPPAREWLAFEIEHAMMFAKHRPTAPGKSSTSSSSRVDVAARLGVVDASSEQGSEPGAGAGAATEAAKWDPGYLQIFRATRALDRVLYFDGSSAGNSPFGMMDTQDLVFLNKSRPPLDDLNRADDLCKLGAEWNIEAFIRMEAGFELIKCNFTDGLQLLSARRTPNVSDLTAYDDRFLFNYMRSVAMRHEGIGANRVVLDYSSMVSSLFYNTNLTNPAPARANYDTSLPRILHTEPEQLYRIRSDLEKVFARERSFQSTVDWQGVVDMIVTRYSERLQIMAGGLPGNQLLAEINTLLNLFVDYGETGVSEDESVAACSYHYLQPMNLACFTEQDHMIFAAIEQVTKEICGTLFGVRRVLLKSQGGKNAMSAVASIRELNAWLNWTTWQFCGHCRPDQVCFVAAWPYGLEEDHYEPKCRSNEEMRKRHHQFPNYWFPDELPELA</sequence>
<feature type="signal peptide" evidence="2">
    <location>
        <begin position="1"/>
        <end position="23"/>
    </location>
</feature>
<evidence type="ECO:0000256" key="2">
    <source>
        <dbReference type="SAM" id="SignalP"/>
    </source>
</evidence>
<reference evidence="3 4" key="1">
    <citation type="submission" date="2024-06" db="EMBL/GenBank/DDBJ databases">
        <title>Complete genome of Phlyctema vagabunda strain 19-DSS-EL-015.</title>
        <authorList>
            <person name="Fiorenzani C."/>
        </authorList>
    </citation>
    <scope>NUCLEOTIDE SEQUENCE [LARGE SCALE GENOMIC DNA]</scope>
    <source>
        <strain evidence="3 4">19-DSS-EL-015</strain>
    </source>
</reference>
<dbReference type="PANTHER" id="PTHR35204:SF1">
    <property type="entry name" value="ENTEROTOXIN"/>
    <property type="match status" value="1"/>
</dbReference>
<dbReference type="PANTHER" id="PTHR35204">
    <property type="entry name" value="YALI0A21131P"/>
    <property type="match status" value="1"/>
</dbReference>
<proteinExistence type="predicted"/>
<feature type="region of interest" description="Disordered" evidence="1">
    <location>
        <begin position="38"/>
        <end position="59"/>
    </location>
</feature>
<feature type="compositionally biased region" description="Basic and acidic residues" evidence="1">
    <location>
        <begin position="45"/>
        <end position="54"/>
    </location>
</feature>
<evidence type="ECO:0000256" key="1">
    <source>
        <dbReference type="SAM" id="MobiDB-lite"/>
    </source>
</evidence>
<gene>
    <name evidence="3" type="ORF">PVAG01_05629</name>
</gene>
<evidence type="ECO:0000313" key="3">
    <source>
        <dbReference type="EMBL" id="KAL3423883.1"/>
    </source>
</evidence>
<organism evidence="3 4">
    <name type="scientific">Phlyctema vagabunda</name>
    <dbReference type="NCBI Taxonomy" id="108571"/>
    <lineage>
        <taxon>Eukaryota</taxon>
        <taxon>Fungi</taxon>
        <taxon>Dikarya</taxon>
        <taxon>Ascomycota</taxon>
        <taxon>Pezizomycotina</taxon>
        <taxon>Leotiomycetes</taxon>
        <taxon>Helotiales</taxon>
        <taxon>Dermateaceae</taxon>
        <taxon>Phlyctema</taxon>
    </lineage>
</organism>
<keyword evidence="2" id="KW-0732">Signal</keyword>
<comment type="caution">
    <text evidence="3">The sequence shown here is derived from an EMBL/GenBank/DDBJ whole genome shotgun (WGS) entry which is preliminary data.</text>
</comment>
<name>A0ABR4PKP0_9HELO</name>
<evidence type="ECO:0000313" key="4">
    <source>
        <dbReference type="Proteomes" id="UP001629113"/>
    </source>
</evidence>
<dbReference type="Proteomes" id="UP001629113">
    <property type="component" value="Unassembled WGS sequence"/>
</dbReference>
<dbReference type="EMBL" id="JBFCZG010000004">
    <property type="protein sequence ID" value="KAL3423883.1"/>
    <property type="molecule type" value="Genomic_DNA"/>
</dbReference>
<dbReference type="InterPro" id="IPR038921">
    <property type="entry name" value="YOR389W-like"/>
</dbReference>
<protein>
    <submittedName>
        <fullName evidence="3">Uncharacterized protein</fullName>
    </submittedName>
</protein>
<feature type="chain" id="PRO_5046067789" evidence="2">
    <location>
        <begin position="24"/>
        <end position="552"/>
    </location>
</feature>
<keyword evidence="4" id="KW-1185">Reference proteome</keyword>
<accession>A0ABR4PKP0</accession>